<feature type="region of interest" description="Disordered" evidence="1">
    <location>
        <begin position="1"/>
        <end position="72"/>
    </location>
</feature>
<name>A0A9P6H4S1_9AGAM</name>
<dbReference type="AlphaFoldDB" id="A0A9P6H4S1"/>
<evidence type="ECO:0000313" key="3">
    <source>
        <dbReference type="Proteomes" id="UP000736335"/>
    </source>
</evidence>
<protein>
    <submittedName>
        <fullName evidence="2">Uncharacterized protein</fullName>
    </submittedName>
</protein>
<organism evidence="2 3">
    <name type="scientific">Thelephora terrestris</name>
    <dbReference type="NCBI Taxonomy" id="56493"/>
    <lineage>
        <taxon>Eukaryota</taxon>
        <taxon>Fungi</taxon>
        <taxon>Dikarya</taxon>
        <taxon>Basidiomycota</taxon>
        <taxon>Agaricomycotina</taxon>
        <taxon>Agaricomycetes</taxon>
        <taxon>Thelephorales</taxon>
        <taxon>Thelephoraceae</taxon>
        <taxon>Thelephora</taxon>
    </lineage>
</organism>
<dbReference type="PANTHER" id="PTHR38698:SF1">
    <property type="entry name" value="FUNGAL PROTEIN"/>
    <property type="match status" value="1"/>
</dbReference>
<feature type="compositionally biased region" description="Low complexity" evidence="1">
    <location>
        <begin position="12"/>
        <end position="30"/>
    </location>
</feature>
<dbReference type="OrthoDB" id="5378975at2759"/>
<evidence type="ECO:0000313" key="2">
    <source>
        <dbReference type="EMBL" id="KAF9779452.1"/>
    </source>
</evidence>
<dbReference type="PANTHER" id="PTHR38698">
    <property type="entry name" value="EXPRESSED PROTEIN"/>
    <property type="match status" value="1"/>
</dbReference>
<feature type="compositionally biased region" description="Low complexity" evidence="1">
    <location>
        <begin position="224"/>
        <end position="235"/>
    </location>
</feature>
<dbReference type="InterPro" id="IPR031355">
    <property type="entry name" value="YBL010C/LAA2-like"/>
</dbReference>
<proteinExistence type="predicted"/>
<gene>
    <name evidence="2" type="ORF">BJ322DRAFT_1087527</name>
</gene>
<sequence>MDDDVFGTSIWSTPSYPPAATTTQQSTSTTPPLPPQPSDDFADSRNQFDDFDDFEAPRETTQGLEADDDDFGDFGDFGDSEIVEESTTTDGFGFEQTPALAPVFPLQLDPMPEKGELRRQVDELLGPMVGPIDWNIVTDEPIREREGPDQILVTPQSKEVFQAYVPASTPLIQPVNWIRSRTRRQHLISLGIPINLDEVLPRTLEKIPTLQITTRPSSAPPGPRQSRPGSGVGSRAGSPVKKSQGSATNGLRLGPQPVLDNTVINGLLNLSPEQMSLSPLATLEGHRANIKLQTDNLLTLLTYLLQARDALQQDSETFNKQIGELILEAQKMKTTNKGGPPSRRGTGT</sequence>
<dbReference type="Proteomes" id="UP000736335">
    <property type="component" value="Unassembled WGS sequence"/>
</dbReference>
<feature type="region of interest" description="Disordered" evidence="1">
    <location>
        <begin position="209"/>
        <end position="256"/>
    </location>
</feature>
<dbReference type="Pfam" id="PF17104">
    <property type="entry name" value="YBL010C_LAA2"/>
    <property type="match status" value="1"/>
</dbReference>
<keyword evidence="3" id="KW-1185">Reference proteome</keyword>
<reference evidence="2" key="1">
    <citation type="journal article" date="2020" name="Nat. Commun.">
        <title>Large-scale genome sequencing of mycorrhizal fungi provides insights into the early evolution of symbiotic traits.</title>
        <authorList>
            <person name="Miyauchi S."/>
            <person name="Kiss E."/>
            <person name="Kuo A."/>
            <person name="Drula E."/>
            <person name="Kohler A."/>
            <person name="Sanchez-Garcia M."/>
            <person name="Morin E."/>
            <person name="Andreopoulos B."/>
            <person name="Barry K.W."/>
            <person name="Bonito G."/>
            <person name="Buee M."/>
            <person name="Carver A."/>
            <person name="Chen C."/>
            <person name="Cichocki N."/>
            <person name="Clum A."/>
            <person name="Culley D."/>
            <person name="Crous P.W."/>
            <person name="Fauchery L."/>
            <person name="Girlanda M."/>
            <person name="Hayes R.D."/>
            <person name="Keri Z."/>
            <person name="LaButti K."/>
            <person name="Lipzen A."/>
            <person name="Lombard V."/>
            <person name="Magnuson J."/>
            <person name="Maillard F."/>
            <person name="Murat C."/>
            <person name="Nolan M."/>
            <person name="Ohm R.A."/>
            <person name="Pangilinan J."/>
            <person name="Pereira M.F."/>
            <person name="Perotto S."/>
            <person name="Peter M."/>
            <person name="Pfister S."/>
            <person name="Riley R."/>
            <person name="Sitrit Y."/>
            <person name="Stielow J.B."/>
            <person name="Szollosi G."/>
            <person name="Zifcakova L."/>
            <person name="Stursova M."/>
            <person name="Spatafora J.W."/>
            <person name="Tedersoo L."/>
            <person name="Vaario L.M."/>
            <person name="Yamada A."/>
            <person name="Yan M."/>
            <person name="Wang P."/>
            <person name="Xu J."/>
            <person name="Bruns T."/>
            <person name="Baldrian P."/>
            <person name="Vilgalys R."/>
            <person name="Dunand C."/>
            <person name="Henrissat B."/>
            <person name="Grigoriev I.V."/>
            <person name="Hibbett D."/>
            <person name="Nagy L.G."/>
            <person name="Martin F.M."/>
        </authorList>
    </citation>
    <scope>NUCLEOTIDE SEQUENCE</scope>
    <source>
        <strain evidence="2">UH-Tt-Lm1</strain>
    </source>
</reference>
<accession>A0A9P6H4S1</accession>
<comment type="caution">
    <text evidence="2">The sequence shown here is derived from an EMBL/GenBank/DDBJ whole genome shotgun (WGS) entry which is preliminary data.</text>
</comment>
<reference evidence="2" key="2">
    <citation type="submission" date="2020-11" db="EMBL/GenBank/DDBJ databases">
        <authorList>
            <consortium name="DOE Joint Genome Institute"/>
            <person name="Kuo A."/>
            <person name="Miyauchi S."/>
            <person name="Kiss E."/>
            <person name="Drula E."/>
            <person name="Kohler A."/>
            <person name="Sanchez-Garcia M."/>
            <person name="Andreopoulos B."/>
            <person name="Barry K.W."/>
            <person name="Bonito G."/>
            <person name="Buee M."/>
            <person name="Carver A."/>
            <person name="Chen C."/>
            <person name="Cichocki N."/>
            <person name="Clum A."/>
            <person name="Culley D."/>
            <person name="Crous P.W."/>
            <person name="Fauchery L."/>
            <person name="Girlanda M."/>
            <person name="Hayes R."/>
            <person name="Keri Z."/>
            <person name="Labutti K."/>
            <person name="Lipzen A."/>
            <person name="Lombard V."/>
            <person name="Magnuson J."/>
            <person name="Maillard F."/>
            <person name="Morin E."/>
            <person name="Murat C."/>
            <person name="Nolan M."/>
            <person name="Ohm R."/>
            <person name="Pangilinan J."/>
            <person name="Pereira M."/>
            <person name="Perotto S."/>
            <person name="Peter M."/>
            <person name="Riley R."/>
            <person name="Sitrit Y."/>
            <person name="Stielow B."/>
            <person name="Szollosi G."/>
            <person name="Zifcakova L."/>
            <person name="Stursova M."/>
            <person name="Spatafora J.W."/>
            <person name="Tedersoo L."/>
            <person name="Vaario L.-M."/>
            <person name="Yamada A."/>
            <person name="Yan M."/>
            <person name="Wang P."/>
            <person name="Xu J."/>
            <person name="Bruns T."/>
            <person name="Baldrian P."/>
            <person name="Vilgalys R."/>
            <person name="Henrissat B."/>
            <person name="Grigoriev I.V."/>
            <person name="Hibbett D."/>
            <person name="Nagy L.G."/>
            <person name="Martin F.M."/>
        </authorList>
    </citation>
    <scope>NUCLEOTIDE SEQUENCE</scope>
    <source>
        <strain evidence="2">UH-Tt-Lm1</strain>
    </source>
</reference>
<dbReference type="EMBL" id="WIUZ02000019">
    <property type="protein sequence ID" value="KAF9779452.1"/>
    <property type="molecule type" value="Genomic_DNA"/>
</dbReference>
<evidence type="ECO:0000256" key="1">
    <source>
        <dbReference type="SAM" id="MobiDB-lite"/>
    </source>
</evidence>